<comment type="caution">
    <text evidence="2">The sequence shown here is derived from an EMBL/GenBank/DDBJ whole genome shotgun (WGS) entry which is preliminary data.</text>
</comment>
<evidence type="ECO:0000313" key="3">
    <source>
        <dbReference type="Proteomes" id="UP000325827"/>
    </source>
</evidence>
<feature type="domain" description="Luciferase-like" evidence="1">
    <location>
        <begin position="20"/>
        <end position="126"/>
    </location>
</feature>
<evidence type="ECO:0000313" key="2">
    <source>
        <dbReference type="EMBL" id="KAA9108547.1"/>
    </source>
</evidence>
<dbReference type="InterPro" id="IPR036661">
    <property type="entry name" value="Luciferase-like_sf"/>
</dbReference>
<sequence>MVPGGPWGVWSTGLRLRETSAAVDAALALEAAGYSALWMTGGFDSPFERVRALLSSTTRVTVATGILSIWSMTAAEVATEVDALASRERDRFLLGLGVSHAKFVDRGVPGRYRRPLTRMHEYLDDLDRADPLRASRTVLAALGPRMLELAAERTTGAHPYLTTPEHTSWARELIGTETFLAPTQMVVLEADPATAREAARRYLAMYLGQPNYITSWMRLGFSADDFAAGGSDRLVDALVAWGEEDAVTTRLRRHLDAGADHVCIQMLDREGGWKDQPLPVGDWQRLAEALAG</sequence>
<dbReference type="Pfam" id="PF00296">
    <property type="entry name" value="Bac_luciferase"/>
    <property type="match status" value="1"/>
</dbReference>
<dbReference type="InterPro" id="IPR050564">
    <property type="entry name" value="F420-G6PD/mer"/>
</dbReference>
<dbReference type="OrthoDB" id="4760590at2"/>
<accession>A0A5J5J2I5</accession>
<dbReference type="AlphaFoldDB" id="A0A5J5J2I5"/>
<dbReference type="NCBIfam" id="TIGR03620">
    <property type="entry name" value="F420_MSMEG_4141"/>
    <property type="match status" value="1"/>
</dbReference>
<evidence type="ECO:0000259" key="1">
    <source>
        <dbReference type="Pfam" id="PF00296"/>
    </source>
</evidence>
<reference evidence="3" key="1">
    <citation type="submission" date="2019-09" db="EMBL/GenBank/DDBJ databases">
        <title>Mumia zhuanghuii sp. nov. isolated from the intestinal contents of plateau pika (Ochotona curzoniae) in the Qinghai-Tibet plateau of China.</title>
        <authorList>
            <person name="Tian Z."/>
        </authorList>
    </citation>
    <scope>NUCLEOTIDE SEQUENCE [LARGE SCALE GENOMIC DNA]</scope>
    <source>
        <strain evidence="3">JCM 30598</strain>
    </source>
</reference>
<dbReference type="InterPro" id="IPR011251">
    <property type="entry name" value="Luciferase-like_dom"/>
</dbReference>
<name>A0A5J5J2I5_9MICO</name>
<dbReference type="InterPro" id="IPR019922">
    <property type="entry name" value="Lucif-like_OxRdatse_MSMEG_4141"/>
</dbReference>
<dbReference type="SUPFAM" id="SSF51679">
    <property type="entry name" value="Bacterial luciferase-like"/>
    <property type="match status" value="1"/>
</dbReference>
<dbReference type="PANTHER" id="PTHR43244:SF2">
    <property type="entry name" value="CONSERVED HYPOTHETICAL ALANINE AND PROLINE-RICH PROTEIN"/>
    <property type="match status" value="1"/>
</dbReference>
<gene>
    <name evidence="2" type="ORF">F6B43_12415</name>
</gene>
<dbReference type="GO" id="GO:0016705">
    <property type="term" value="F:oxidoreductase activity, acting on paired donors, with incorporation or reduction of molecular oxygen"/>
    <property type="evidence" value="ECO:0007669"/>
    <property type="project" value="InterPro"/>
</dbReference>
<organism evidence="2 3">
    <name type="scientific">Microbacterium rhizomatis</name>
    <dbReference type="NCBI Taxonomy" id="1631477"/>
    <lineage>
        <taxon>Bacteria</taxon>
        <taxon>Bacillati</taxon>
        <taxon>Actinomycetota</taxon>
        <taxon>Actinomycetes</taxon>
        <taxon>Micrococcales</taxon>
        <taxon>Microbacteriaceae</taxon>
        <taxon>Microbacterium</taxon>
    </lineage>
</organism>
<dbReference type="Proteomes" id="UP000325827">
    <property type="component" value="Unassembled WGS sequence"/>
</dbReference>
<keyword evidence="3" id="KW-1185">Reference proteome</keyword>
<protein>
    <submittedName>
        <fullName evidence="2">TIGR03620 family F420-dependent LLM class oxidoreductase</fullName>
    </submittedName>
</protein>
<dbReference type="Gene3D" id="3.20.20.30">
    <property type="entry name" value="Luciferase-like domain"/>
    <property type="match status" value="2"/>
</dbReference>
<proteinExistence type="predicted"/>
<dbReference type="PANTHER" id="PTHR43244">
    <property type="match status" value="1"/>
</dbReference>
<dbReference type="EMBL" id="VYSA01000002">
    <property type="protein sequence ID" value="KAA9108547.1"/>
    <property type="molecule type" value="Genomic_DNA"/>
</dbReference>